<sequence>MIAELVGPARDRRTLSIKALCDTAGFQISRRIEDVFIRRGLSHDLIYNYNFRQLAGGPKWLADSEFRDARFRKYIGLRGGGDFTLITSHPREILNYYEVVHSHVGPAAWLSALDVPKGLRFASMRHPAGTLTSACFSINALASEYIQRFVPCQEDNDFLRQRLALYKLSDLNFFEALLPPFKSYLEEFTQQDHNYYLMRWEDLIDSPVKTIIGIAGELGCNISVPQAQALWAKLDHVNLTGAHKHNLRYGHGIVNGWKLWLTNTHLDILRDHGIETYAVRYGYGPMSPLDESAYTPFQQTLDDYIRRGEVFRDYGDENLFGFAFNKSNIDFSRFGFRQYPWRTHTAIERSSCRDESLVMEVSDVAEEACGIFNEAASIWINAVQNDDLDSAMIDSIMPVVSRLYNNDAELASFVSAMTATIKTDMGEKYSEPLLLDSLGTTNIVLFQGKYYAVPQALGPVDFSLPNLSGIAFTGIADSFSELILMVKE</sequence>
<organism evidence="1 2">
    <name type="scientific">Methylomonas fluvii</name>
    <dbReference type="NCBI Taxonomy" id="1854564"/>
    <lineage>
        <taxon>Bacteria</taxon>
        <taxon>Pseudomonadati</taxon>
        <taxon>Pseudomonadota</taxon>
        <taxon>Gammaproteobacteria</taxon>
        <taxon>Methylococcales</taxon>
        <taxon>Methylococcaceae</taxon>
        <taxon>Methylomonas</taxon>
    </lineage>
</organism>
<proteinExistence type="predicted"/>
<keyword evidence="2" id="KW-1185">Reference proteome</keyword>
<dbReference type="Gene3D" id="3.40.50.300">
    <property type="entry name" value="P-loop containing nucleotide triphosphate hydrolases"/>
    <property type="match status" value="1"/>
</dbReference>
<accession>A0ABR9DIU7</accession>
<dbReference type="Proteomes" id="UP000641152">
    <property type="component" value="Unassembled WGS sequence"/>
</dbReference>
<comment type="caution">
    <text evidence="1">The sequence shown here is derived from an EMBL/GenBank/DDBJ whole genome shotgun (WGS) entry which is preliminary data.</text>
</comment>
<dbReference type="EMBL" id="JACXST010000002">
    <property type="protein sequence ID" value="MBD9362228.1"/>
    <property type="molecule type" value="Genomic_DNA"/>
</dbReference>
<dbReference type="SUPFAM" id="SSF52540">
    <property type="entry name" value="P-loop containing nucleoside triphosphate hydrolases"/>
    <property type="match status" value="1"/>
</dbReference>
<dbReference type="InterPro" id="IPR027417">
    <property type="entry name" value="P-loop_NTPase"/>
</dbReference>
<reference evidence="1 2" key="1">
    <citation type="submission" date="2020-09" db="EMBL/GenBank/DDBJ databases">
        <title>Methylomonas albis sp. nov. and Methylomonas fluvii sp. nov.: Two cold-adapted methanotrophs from the River Elbe and an amended description of Methylovulum psychrotolerans strain Eb1.</title>
        <authorList>
            <person name="Bussmann I.K."/>
            <person name="Klings K.-W."/>
            <person name="Warnstedt J."/>
            <person name="Hoppert M."/>
            <person name="Saborowski A."/>
            <person name="Horn F."/>
            <person name="Liebner S."/>
        </authorList>
    </citation>
    <scope>NUCLEOTIDE SEQUENCE [LARGE SCALE GENOMIC DNA]</scope>
    <source>
        <strain evidence="1 2">EbB</strain>
    </source>
</reference>
<protein>
    <submittedName>
        <fullName evidence="1">Uncharacterized protein</fullName>
    </submittedName>
</protein>
<name>A0ABR9DIU7_9GAMM</name>
<evidence type="ECO:0000313" key="1">
    <source>
        <dbReference type="EMBL" id="MBD9362228.1"/>
    </source>
</evidence>
<evidence type="ECO:0000313" key="2">
    <source>
        <dbReference type="Proteomes" id="UP000641152"/>
    </source>
</evidence>
<gene>
    <name evidence="1" type="ORF">EBB_17245</name>
</gene>